<protein>
    <submittedName>
        <fullName evidence="1">Uncharacterized protein</fullName>
    </submittedName>
</protein>
<keyword evidence="2" id="KW-1185">Reference proteome</keyword>
<sequence>MARKTKEDTQATREGILDAAEACFHEHGVARTTLEMIGARAGYTRGAVYWHFKNKSEVLAAIVERVHLPFMQELERTSTDQRDTPVHDLRAVMIHSFIELSEDERLRKTMEIMLRSDASADTKVLTEMQQAGFRDALDRMERALRRARDLGQLREGADPKIAARMLHATVLGVLHGAMVEPELMDLKRDGMLALDMTLAAYVKDGVFVPGTVPEPLPEAPMILDNVVWGFIGCGSVTEKKSGPALASTPGSRVAAVMRRNAALAEDYARRHAIPRWYADADALIADPEVNAVYVATPPSTHMQYALQAIAAGKPVYIEKPMAMDHAECERVLEASARRGVPVFVAYYRRALPRFAQVKQLLDSGAIGTPRSVRASLHRPHSANAASPDFWRTNPAIAGGGLFVDLGSHTLDLLDHLMGPLSDVRGLASSLTGAYAAEDSVSMCFRTGMGAHGITHWSFCAFRRQDEIEITGDRGQLRFAIFEDVPVVLETEAGVQMFDIPNPPSVQQPLIASLVEELRGNGRSPSTGLSAARTSAVIDQVLQDYRTRHPH</sequence>
<evidence type="ECO:0000313" key="2">
    <source>
        <dbReference type="Proteomes" id="UP001172386"/>
    </source>
</evidence>
<comment type="caution">
    <text evidence="1">The sequence shown here is derived from an EMBL/GenBank/DDBJ whole genome shotgun (WGS) entry which is preliminary data.</text>
</comment>
<reference evidence="1" key="1">
    <citation type="submission" date="2022-10" db="EMBL/GenBank/DDBJ databases">
        <title>Culturing micro-colonial fungi from biological soil crusts in the Mojave desert and describing Neophaeococcomyces mojavensis, and introducing the new genera and species Taxawa tesnikishii.</title>
        <authorList>
            <person name="Kurbessoian T."/>
            <person name="Stajich J.E."/>
        </authorList>
    </citation>
    <scope>NUCLEOTIDE SEQUENCE</scope>
    <source>
        <strain evidence="1">JES_112</strain>
    </source>
</reference>
<accession>A0ACC2ZQU8</accession>
<dbReference type="EMBL" id="JAPDRQ010000422">
    <property type="protein sequence ID" value="KAJ9649885.1"/>
    <property type="molecule type" value="Genomic_DNA"/>
</dbReference>
<proteinExistence type="predicted"/>
<organism evidence="1 2">
    <name type="scientific">Neophaeococcomyces mojaviensis</name>
    <dbReference type="NCBI Taxonomy" id="3383035"/>
    <lineage>
        <taxon>Eukaryota</taxon>
        <taxon>Fungi</taxon>
        <taxon>Dikarya</taxon>
        <taxon>Ascomycota</taxon>
        <taxon>Pezizomycotina</taxon>
        <taxon>Eurotiomycetes</taxon>
        <taxon>Chaetothyriomycetidae</taxon>
        <taxon>Chaetothyriales</taxon>
        <taxon>Chaetothyriales incertae sedis</taxon>
        <taxon>Neophaeococcomyces</taxon>
    </lineage>
</organism>
<name>A0ACC2ZQU8_9EURO</name>
<dbReference type="Proteomes" id="UP001172386">
    <property type="component" value="Unassembled WGS sequence"/>
</dbReference>
<gene>
    <name evidence="1" type="ORF">H2198_010790</name>
</gene>
<evidence type="ECO:0000313" key="1">
    <source>
        <dbReference type="EMBL" id="KAJ9649885.1"/>
    </source>
</evidence>